<proteinExistence type="predicted"/>
<feature type="compositionally biased region" description="Low complexity" evidence="3">
    <location>
        <begin position="600"/>
        <end position="609"/>
    </location>
</feature>
<sequence>MQLSSGAVSVHCREDVYQDGESVQSMSVNAAGTILAVVTQLRIHFWTAGPNIVYLTGLTVPGTSLEENPALFVLWRQRPANHLAVVTARHVAFFEADINLKPSEFLRSAERKRHAVYLHHVDSAARVCYSGEVPLETGLATSAAAAGPYAFLVTTTAGVVYVLGWHMQQVLHQWTTVGLQGGGHTFRCAGQEDEERGAAAATAVRGRAGGSSPGVAAAAAAGSASLPSTAMRLSMTSAPSLLLVDPLQRRYQRDPFGSLFVPAATTAPASTAAAAVADAASVTAAAAAPPTVSRGHHVDAADGGVAAHAAIRPPGVAVRGPPTPLSSDAAAPTTLPLSRPPDGDGACAAAAAAAAAEAPDQEPKSGAVTTVSAPLPAVERAALEAPLQRVRHPGASLLSLSVVDSTAAAHRSAGAEWLSGTILHASFASRWKVLSFVFSSGSVLLCRPSCGTNFTHQNVHLQGSVSRIVSASMVAMNVRHLLLAVCTQAGAISCRRIDGTSLEVLPTPLWKGLRGVGDASAAYTSTTSAASQSLGLVSAMEWSPSEELLCVAYYKHGVALVHYSGGVVALHLSGAAGATLLRTPRLPTTVAMPPSERESAAAASATASAAGGGGAEAQRRSPSPSRAVPRREAALGCSAVSWKGDGTRLWMAGPGQTCFFSVQLSRVLSVDTIGPTSGNHTPLALLSDSALYLVSVSAASATIGVQEVAAPPEDYLGDQYPLLYGSVSSSGSWVTCAGRRGLVLFNRDRYTWKLASKKEEEESFSCVADPVWLRDVAVAVPALRTSAKTYELIVFSTSSVSPSHASARVALEGRPLQLSCVHQDHRGEGYVVVVDGNQMVRVFRYDVFTDEAAGASPAKPYVALVPVQQLALPTELASPLQVIPVCLRGEDDDREAPQRSHDHVELRLLLHRRSDHRLVWVRGELPATGGRGRASAHDSTHNPEPLNGNLAHVNAVATPVDPARGGCVFRCWVDRTAPLSGAVLLTHEAEQGLVLYELQQPWRHCGATTVPATHRMEVAATRDSELLPLCPSPFDGYMLCIATDTSAPRPSRPRSSDVGGMSWASPRPQLALRPILYAQRILSLLLLAAMPSGGSAPSSASYEPDRYGASVSPGADVAAPQPPPAVSASSLAAEVDTRVAAFVWDRHLFHWLEGMRLNGTFAVALDYFLHTTLNESPPAAVAGLGRRSAVRAAIALLRNYPEFYAIVVGCVRKIDFTRWPLVLDFLGTPTDLFRECVAHGCYVEAVHLVRVVMMGSYRPVVALSVDRVAELGGSGPASRTGAGTDAAPLQQASHCAVELFVLSVENGDYAAAYDILRFMALLEEEIGMPAAGGVELQSGETVGAAAGSAAPNSFLTRWLRQLTFSGAAYAGPDAAVVGPGGAAGAGVRKGGSAAAGSAAAAAATLGSVDGFPTLVFDVARCDATQRGCCAEEAAEEAQRQAAVRLMFRRHLAMPEVVHQEALRLLRTGFVAQLAKLMETFSFSVVGFLLVAGPHLSTTATADAAADGETEWARVPASLQDIFDGLHKELGLPRSSAANVAPMSSTAWSAWLVEQQTAQAAALPGVLSSTNPRVWTVAQSALYASPGLLHTVDSLHRLFASIFVYDLALSVLLMRKSNLISRLLTRGGAPPSHHPQPAVPQESASPSSSSTRGGVSAAVLIDVLGELDALLAVPENAGYRAFLQDVFTSLPPSALQAAEPSVRGAVRGSAAANPETEDTTLEKAD</sequence>
<dbReference type="GO" id="GO:0005829">
    <property type="term" value="C:cytosol"/>
    <property type="evidence" value="ECO:0007669"/>
    <property type="project" value="TreeGrafter"/>
</dbReference>
<evidence type="ECO:0000313" key="6">
    <source>
        <dbReference type="Proteomes" id="UP001430356"/>
    </source>
</evidence>
<feature type="domain" description="RIC1 C-terminal alpha solenoid region" evidence="4">
    <location>
        <begin position="1155"/>
        <end position="1327"/>
    </location>
</feature>
<dbReference type="SUPFAM" id="SSF82171">
    <property type="entry name" value="DPP6 N-terminal domain-like"/>
    <property type="match status" value="1"/>
</dbReference>
<evidence type="ECO:0000259" key="4">
    <source>
        <dbReference type="Pfam" id="PF07064"/>
    </source>
</evidence>
<dbReference type="InterPro" id="IPR040096">
    <property type="entry name" value="Ric1"/>
</dbReference>
<dbReference type="PANTHER" id="PTHR22746">
    <property type="entry name" value="RAB6A-GEF COMPLEX PARTNER PROTEIN 1"/>
    <property type="match status" value="1"/>
</dbReference>
<accession>A0AAW0F1D9</accession>
<feature type="region of interest" description="Disordered" evidence="3">
    <location>
        <begin position="1697"/>
        <end position="1724"/>
    </location>
</feature>
<dbReference type="PANTHER" id="PTHR22746:SF10">
    <property type="entry name" value="GUANINE NUCLEOTIDE EXCHANGE FACTOR SUBUNIT RIC1"/>
    <property type="match status" value="1"/>
</dbReference>
<comment type="caution">
    <text evidence="5">The sequence shown here is derived from an EMBL/GenBank/DDBJ whole genome shotgun (WGS) entry which is preliminary data.</text>
</comment>
<organism evidence="5 6">
    <name type="scientific">Novymonas esmeraldas</name>
    <dbReference type="NCBI Taxonomy" id="1808958"/>
    <lineage>
        <taxon>Eukaryota</taxon>
        <taxon>Discoba</taxon>
        <taxon>Euglenozoa</taxon>
        <taxon>Kinetoplastea</taxon>
        <taxon>Metakinetoplastina</taxon>
        <taxon>Trypanosomatida</taxon>
        <taxon>Trypanosomatidae</taxon>
        <taxon>Novymonas</taxon>
    </lineage>
</organism>
<dbReference type="Proteomes" id="UP001430356">
    <property type="component" value="Unassembled WGS sequence"/>
</dbReference>
<protein>
    <submittedName>
        <fullName evidence="5">RIC1</fullName>
    </submittedName>
</protein>
<dbReference type="InterPro" id="IPR009771">
    <property type="entry name" value="RIC1_C"/>
</dbReference>
<evidence type="ECO:0000256" key="3">
    <source>
        <dbReference type="SAM" id="MobiDB-lite"/>
    </source>
</evidence>
<dbReference type="GO" id="GO:0034066">
    <property type="term" value="C:Ric1-Rgp1 guanyl-nucleotide exchange factor complex"/>
    <property type="evidence" value="ECO:0007669"/>
    <property type="project" value="InterPro"/>
</dbReference>
<evidence type="ECO:0000256" key="1">
    <source>
        <dbReference type="ARBA" id="ARBA00004370"/>
    </source>
</evidence>
<evidence type="ECO:0000313" key="5">
    <source>
        <dbReference type="EMBL" id="KAK7199681.1"/>
    </source>
</evidence>
<dbReference type="GO" id="GO:0006886">
    <property type="term" value="P:intracellular protein transport"/>
    <property type="evidence" value="ECO:0007669"/>
    <property type="project" value="InterPro"/>
</dbReference>
<feature type="region of interest" description="Disordered" evidence="3">
    <location>
        <begin position="589"/>
        <end position="630"/>
    </location>
</feature>
<evidence type="ECO:0000256" key="2">
    <source>
        <dbReference type="ARBA" id="ARBA00023136"/>
    </source>
</evidence>
<dbReference type="EMBL" id="JAECZO010000001">
    <property type="protein sequence ID" value="KAK7199681.1"/>
    <property type="molecule type" value="Genomic_DNA"/>
</dbReference>
<dbReference type="GO" id="GO:0000139">
    <property type="term" value="C:Golgi membrane"/>
    <property type="evidence" value="ECO:0007669"/>
    <property type="project" value="TreeGrafter"/>
</dbReference>
<feature type="region of interest" description="Disordered" evidence="3">
    <location>
        <begin position="1625"/>
        <end position="1650"/>
    </location>
</feature>
<dbReference type="GO" id="GO:0042147">
    <property type="term" value="P:retrograde transport, endosome to Golgi"/>
    <property type="evidence" value="ECO:0007669"/>
    <property type="project" value="TreeGrafter"/>
</dbReference>
<dbReference type="Pfam" id="PF07064">
    <property type="entry name" value="RIC1"/>
    <property type="match status" value="1"/>
</dbReference>
<reference evidence="5 6" key="1">
    <citation type="journal article" date="2021" name="MBio">
        <title>A New Model Trypanosomatid, Novymonas esmeraldas: Genomic Perception of Its 'Candidatus Pandoraea novymonadis' Endosymbiont.</title>
        <authorList>
            <person name="Zakharova A."/>
            <person name="Saura A."/>
            <person name="Butenko A."/>
            <person name="Podesvova L."/>
            <person name="Warmusova S."/>
            <person name="Kostygov A.Y."/>
            <person name="Nenarokova A."/>
            <person name="Lukes J."/>
            <person name="Opperdoes F.R."/>
            <person name="Yurchenko V."/>
        </authorList>
    </citation>
    <scope>NUCLEOTIDE SEQUENCE [LARGE SCALE GENOMIC DNA]</scope>
    <source>
        <strain evidence="5 6">E262AT.01</strain>
    </source>
</reference>
<comment type="subcellular location">
    <subcellularLocation>
        <location evidence="1">Membrane</location>
    </subcellularLocation>
</comment>
<feature type="region of interest" description="Disordered" evidence="3">
    <location>
        <begin position="319"/>
        <end position="346"/>
    </location>
</feature>
<gene>
    <name evidence="5" type="ORF">NESM_000013600</name>
</gene>
<feature type="compositionally biased region" description="Low complexity" evidence="3">
    <location>
        <begin position="1638"/>
        <end position="1650"/>
    </location>
</feature>
<keyword evidence="6" id="KW-1185">Reference proteome</keyword>
<name>A0AAW0F1D9_9TRYP</name>
<keyword evidence="2" id="KW-0472">Membrane</keyword>